<comment type="pathway">
    <text evidence="1 7">Pyrimidine metabolism; UMP biosynthesis via de novo pathway; UMP from orotate: step 2/2.</text>
</comment>
<dbReference type="RefSeq" id="WP_184827403.1">
    <property type="nucleotide sequence ID" value="NZ_JACHMM010000001.1"/>
</dbReference>
<dbReference type="NCBIfam" id="TIGR02127">
    <property type="entry name" value="pyrF_sub2"/>
    <property type="match status" value="1"/>
</dbReference>
<comment type="catalytic activity">
    <reaction evidence="6 7">
        <text>orotidine 5'-phosphate + H(+) = UMP + CO2</text>
        <dbReference type="Rhea" id="RHEA:11596"/>
        <dbReference type="ChEBI" id="CHEBI:15378"/>
        <dbReference type="ChEBI" id="CHEBI:16526"/>
        <dbReference type="ChEBI" id="CHEBI:57538"/>
        <dbReference type="ChEBI" id="CHEBI:57865"/>
        <dbReference type="EC" id="4.1.1.23"/>
    </reaction>
</comment>
<comment type="caution">
    <text evidence="9">The sequence shown here is derived from an EMBL/GenBank/DDBJ whole genome shotgun (WGS) entry which is preliminary data.</text>
</comment>
<keyword evidence="3 7" id="KW-0210">Decarboxylase</keyword>
<evidence type="ECO:0000256" key="5">
    <source>
        <dbReference type="ARBA" id="ARBA00023239"/>
    </source>
</evidence>
<dbReference type="EMBL" id="JACHMM010000001">
    <property type="protein sequence ID" value="MBB5790979.1"/>
    <property type="molecule type" value="Genomic_DNA"/>
</dbReference>
<reference evidence="9 10" key="1">
    <citation type="submission" date="2020-08" db="EMBL/GenBank/DDBJ databases">
        <title>Sequencing the genomes of 1000 actinobacteria strains.</title>
        <authorList>
            <person name="Klenk H.-P."/>
        </authorList>
    </citation>
    <scope>NUCLEOTIDE SEQUENCE [LARGE SCALE GENOMIC DNA]</scope>
    <source>
        <strain evidence="9 10">DSM 102122</strain>
    </source>
</reference>
<evidence type="ECO:0000256" key="4">
    <source>
        <dbReference type="ARBA" id="ARBA00022975"/>
    </source>
</evidence>
<evidence type="ECO:0000259" key="8">
    <source>
        <dbReference type="SMART" id="SM00934"/>
    </source>
</evidence>
<proteinExistence type="inferred from homology"/>
<dbReference type="InterPro" id="IPR018089">
    <property type="entry name" value="OMPdecase_AS"/>
</dbReference>
<dbReference type="UniPathway" id="UPA00070">
    <property type="reaction ID" value="UER00120"/>
</dbReference>
<evidence type="ECO:0000256" key="3">
    <source>
        <dbReference type="ARBA" id="ARBA00022793"/>
    </source>
</evidence>
<dbReference type="GO" id="GO:0004590">
    <property type="term" value="F:orotidine-5'-phosphate decarboxylase activity"/>
    <property type="evidence" value="ECO:0007669"/>
    <property type="project" value="UniProtKB-UniRule"/>
</dbReference>
<evidence type="ECO:0000256" key="6">
    <source>
        <dbReference type="ARBA" id="ARBA00049157"/>
    </source>
</evidence>
<dbReference type="Pfam" id="PF00215">
    <property type="entry name" value="OMPdecase"/>
    <property type="match status" value="1"/>
</dbReference>
<dbReference type="SMART" id="SM00934">
    <property type="entry name" value="OMPdecase"/>
    <property type="match status" value="1"/>
</dbReference>
<dbReference type="CDD" id="cd04725">
    <property type="entry name" value="OMP_decarboxylase_like"/>
    <property type="match status" value="1"/>
</dbReference>
<gene>
    <name evidence="7" type="primary">pyrF</name>
    <name evidence="9" type="ORF">HD601_005554</name>
</gene>
<dbReference type="GO" id="GO:0044205">
    <property type="term" value="P:'de novo' UMP biosynthetic process"/>
    <property type="evidence" value="ECO:0007669"/>
    <property type="project" value="UniProtKB-UniRule"/>
</dbReference>
<evidence type="ECO:0000313" key="10">
    <source>
        <dbReference type="Proteomes" id="UP000542813"/>
    </source>
</evidence>
<dbReference type="Gene3D" id="3.20.20.70">
    <property type="entry name" value="Aldolase class I"/>
    <property type="match status" value="1"/>
</dbReference>
<dbReference type="EC" id="4.1.1.23" evidence="7"/>
<name>A0A7W9LP71_9ACTN</name>
<protein>
    <recommendedName>
        <fullName evidence="7">Orotidine 5'-phosphate decarboxylase</fullName>
        <ecNumber evidence="7">4.1.1.23</ecNumber>
    </recommendedName>
    <alternativeName>
        <fullName evidence="7">OMP decarboxylase</fullName>
        <shortName evidence="7">OMPDCase</shortName>
        <shortName evidence="7">OMPdecase</shortName>
    </alternativeName>
</protein>
<feature type="active site" description="Proton donor" evidence="7">
    <location>
        <position position="97"/>
    </location>
</feature>
<evidence type="ECO:0000256" key="7">
    <source>
        <dbReference type="HAMAP-Rule" id="MF_01215"/>
    </source>
</evidence>
<dbReference type="Proteomes" id="UP000542813">
    <property type="component" value="Unassembled WGS sequence"/>
</dbReference>
<dbReference type="AlphaFoldDB" id="A0A7W9LP71"/>
<feature type="domain" description="Orotidine 5'-phosphate decarboxylase" evidence="8">
    <location>
        <begin position="18"/>
        <end position="267"/>
    </location>
</feature>
<dbReference type="HAMAP" id="MF_01215">
    <property type="entry name" value="OMPdecase_type2"/>
    <property type="match status" value="1"/>
</dbReference>
<dbReference type="InterPro" id="IPR011995">
    <property type="entry name" value="OMPdecase_type-2"/>
</dbReference>
<comment type="similarity">
    <text evidence="2 7">Belongs to the OMP decarboxylase family. Type 2 subfamily.</text>
</comment>
<evidence type="ECO:0000313" key="9">
    <source>
        <dbReference type="EMBL" id="MBB5790979.1"/>
    </source>
</evidence>
<keyword evidence="5 7" id="KW-0456">Lyase</keyword>
<keyword evidence="10" id="KW-1185">Reference proteome</keyword>
<sequence>MTQTFGRRLHAAMGERGPFCAGVDPHPGLLAAWGLDDDAAGLERFSRTAVEALGDTVALLKPQSAFFERHGSRGVAVLERVIADARAVGALVLLDVKRGDIGSTMQAYADAYCDPASPLCADAVTVSPYLGFESLRPVLDTALAHGNGVFVLALTSNPEGPEVQHAVRPDGRTVAGTMLGHVRAANAAALADGDPLGSVGVVVGATTGGNGEDLAVGGPLLAPGIGAQGATVEDLATVFGPALAQVVPSASREVLGAGPDPEALRRAARRTIDDVRDLLIRASAGA</sequence>
<accession>A0A7W9LP71</accession>
<dbReference type="InterPro" id="IPR011060">
    <property type="entry name" value="RibuloseP-bd_barrel"/>
</dbReference>
<dbReference type="PANTHER" id="PTHR43375:SF1">
    <property type="entry name" value="OROTIDINE 5'-PHOSPHATE DECARBOXYLASE"/>
    <property type="match status" value="1"/>
</dbReference>
<dbReference type="SUPFAM" id="SSF51366">
    <property type="entry name" value="Ribulose-phoshate binding barrel"/>
    <property type="match status" value="1"/>
</dbReference>
<evidence type="ECO:0000256" key="2">
    <source>
        <dbReference type="ARBA" id="ARBA00008847"/>
    </source>
</evidence>
<dbReference type="InterPro" id="IPR013785">
    <property type="entry name" value="Aldolase_TIM"/>
</dbReference>
<dbReference type="PROSITE" id="PS00156">
    <property type="entry name" value="OMPDECASE"/>
    <property type="match status" value="1"/>
</dbReference>
<dbReference type="PANTHER" id="PTHR43375">
    <property type="entry name" value="OROTIDINE 5'-PHOSPHATE DECARBOXYLASE"/>
    <property type="match status" value="1"/>
</dbReference>
<evidence type="ECO:0000256" key="1">
    <source>
        <dbReference type="ARBA" id="ARBA00004861"/>
    </source>
</evidence>
<keyword evidence="4 7" id="KW-0665">Pyrimidine biosynthesis</keyword>
<dbReference type="GO" id="GO:0006207">
    <property type="term" value="P:'de novo' pyrimidine nucleobase biosynthetic process"/>
    <property type="evidence" value="ECO:0007669"/>
    <property type="project" value="InterPro"/>
</dbReference>
<organism evidence="9 10">
    <name type="scientific">Jiangella mangrovi</name>
    <dbReference type="NCBI Taxonomy" id="1524084"/>
    <lineage>
        <taxon>Bacteria</taxon>
        <taxon>Bacillati</taxon>
        <taxon>Actinomycetota</taxon>
        <taxon>Actinomycetes</taxon>
        <taxon>Jiangellales</taxon>
        <taxon>Jiangellaceae</taxon>
        <taxon>Jiangella</taxon>
    </lineage>
</organism>
<dbReference type="InterPro" id="IPR001754">
    <property type="entry name" value="OMPdeCOase_dom"/>
</dbReference>